<feature type="transmembrane region" description="Helical" evidence="7">
    <location>
        <begin position="689"/>
        <end position="714"/>
    </location>
</feature>
<feature type="transmembrane region" description="Helical" evidence="7">
    <location>
        <begin position="21"/>
        <end position="42"/>
    </location>
</feature>
<feature type="transmembrane region" description="Helical" evidence="7">
    <location>
        <begin position="365"/>
        <end position="386"/>
    </location>
</feature>
<keyword evidence="9" id="KW-1185">Reference proteome</keyword>
<feature type="transmembrane region" description="Helical" evidence="7">
    <location>
        <begin position="554"/>
        <end position="578"/>
    </location>
</feature>
<comment type="similarity">
    <text evidence="2 7">Belongs to the CTL (choline transporter-like) family.</text>
</comment>
<proteinExistence type="inferred from homology"/>
<keyword evidence="4 7" id="KW-1133">Transmembrane helix</keyword>
<accession>A0A182PBV3</accession>
<dbReference type="PANTHER" id="PTHR12385:SF14">
    <property type="entry name" value="CHOLINE TRANSPORTER-LIKE 2"/>
    <property type="match status" value="1"/>
</dbReference>
<keyword evidence="3 7" id="KW-0812">Transmembrane</keyword>
<feature type="transmembrane region" description="Helical" evidence="7">
    <location>
        <begin position="507"/>
        <end position="534"/>
    </location>
</feature>
<reference evidence="9" key="1">
    <citation type="submission" date="2013-03" db="EMBL/GenBank/DDBJ databases">
        <title>The Genome Sequence of Anopheles epiroticus epiroticus2.</title>
        <authorList>
            <consortium name="The Broad Institute Genomics Platform"/>
            <person name="Neafsey D.E."/>
            <person name="Howell P."/>
            <person name="Walker B."/>
            <person name="Young S.K."/>
            <person name="Zeng Q."/>
            <person name="Gargeya S."/>
            <person name="Fitzgerald M."/>
            <person name="Haas B."/>
            <person name="Abouelleil A."/>
            <person name="Allen A.W."/>
            <person name="Alvarado L."/>
            <person name="Arachchi H.M."/>
            <person name="Berlin A.M."/>
            <person name="Chapman S.B."/>
            <person name="Gainer-Dewar J."/>
            <person name="Goldberg J."/>
            <person name="Griggs A."/>
            <person name="Gujja S."/>
            <person name="Hansen M."/>
            <person name="Howarth C."/>
            <person name="Imamovic A."/>
            <person name="Ireland A."/>
            <person name="Larimer J."/>
            <person name="McCowan C."/>
            <person name="Murphy C."/>
            <person name="Pearson M."/>
            <person name="Poon T.W."/>
            <person name="Priest M."/>
            <person name="Roberts A."/>
            <person name="Saif S."/>
            <person name="Shea T."/>
            <person name="Sisk P."/>
            <person name="Sykes S."/>
            <person name="Wortman J."/>
            <person name="Nusbaum C."/>
            <person name="Birren B."/>
        </authorList>
    </citation>
    <scope>NUCLEOTIDE SEQUENCE [LARGE SCALE GENOMIC DNA]</scope>
    <source>
        <strain evidence="9">Epiroticus2</strain>
    </source>
</reference>
<dbReference type="GO" id="GO:0022857">
    <property type="term" value="F:transmembrane transporter activity"/>
    <property type="evidence" value="ECO:0007669"/>
    <property type="project" value="UniProtKB-UniRule"/>
</dbReference>
<name>A0A182PBV3_9DIPT</name>
<evidence type="ECO:0000313" key="9">
    <source>
        <dbReference type="Proteomes" id="UP000075885"/>
    </source>
</evidence>
<evidence type="ECO:0000256" key="3">
    <source>
        <dbReference type="ARBA" id="ARBA00022692"/>
    </source>
</evidence>
<evidence type="ECO:0000313" key="8">
    <source>
        <dbReference type="EnsemblMetazoa" id="AEPI004409-PA"/>
    </source>
</evidence>
<keyword evidence="6" id="KW-0325">Glycoprotein</keyword>
<dbReference type="InterPro" id="IPR007603">
    <property type="entry name" value="Choline_transptr-like"/>
</dbReference>
<evidence type="ECO:0000256" key="7">
    <source>
        <dbReference type="RuleBase" id="RU368066"/>
    </source>
</evidence>
<reference evidence="8" key="2">
    <citation type="submission" date="2020-05" db="UniProtKB">
        <authorList>
            <consortium name="EnsemblMetazoa"/>
        </authorList>
    </citation>
    <scope>IDENTIFICATION</scope>
    <source>
        <strain evidence="8">Epiroticus2</strain>
    </source>
</reference>
<dbReference type="Pfam" id="PF04515">
    <property type="entry name" value="Choline_transpo"/>
    <property type="match status" value="1"/>
</dbReference>
<comment type="subcellular location">
    <subcellularLocation>
        <location evidence="7">Cell membrane</location>
        <topology evidence="7">Multi-pass membrane protein</topology>
    </subcellularLocation>
    <subcellularLocation>
        <location evidence="1">Membrane</location>
        <topology evidence="1">Multi-pass membrane protein</topology>
    </subcellularLocation>
</comment>
<feature type="transmembrane region" description="Helical" evidence="7">
    <location>
        <begin position="282"/>
        <end position="303"/>
    </location>
</feature>
<dbReference type="PANTHER" id="PTHR12385">
    <property type="entry name" value="CHOLINE TRANSPORTER-LIKE (SLC FAMILY 44)"/>
    <property type="match status" value="1"/>
</dbReference>
<evidence type="ECO:0000256" key="2">
    <source>
        <dbReference type="ARBA" id="ARBA00007168"/>
    </source>
</evidence>
<dbReference type="GO" id="GO:0005886">
    <property type="term" value="C:plasma membrane"/>
    <property type="evidence" value="ECO:0007669"/>
    <property type="project" value="UniProtKB-SubCell"/>
</dbReference>
<keyword evidence="5 7" id="KW-0472">Membrane</keyword>
<evidence type="ECO:0000256" key="4">
    <source>
        <dbReference type="ARBA" id="ARBA00022989"/>
    </source>
</evidence>
<feature type="transmembrane region" description="Helical" evidence="7">
    <location>
        <begin position="656"/>
        <end position="677"/>
    </location>
</feature>
<dbReference type="AlphaFoldDB" id="A0A182PBV3"/>
<dbReference type="VEuPathDB" id="VectorBase:AEPI004409"/>
<feature type="transmembrane region" description="Helical" evidence="7">
    <location>
        <begin position="418"/>
        <end position="438"/>
    </location>
</feature>
<dbReference type="Proteomes" id="UP000075885">
    <property type="component" value="Unassembled WGS sequence"/>
</dbReference>
<dbReference type="STRING" id="199890.A0A182PBV3"/>
<evidence type="ECO:0000256" key="5">
    <source>
        <dbReference type="ARBA" id="ARBA00023136"/>
    </source>
</evidence>
<organism evidence="8 9">
    <name type="scientific">Anopheles epiroticus</name>
    <dbReference type="NCBI Taxonomy" id="199890"/>
    <lineage>
        <taxon>Eukaryota</taxon>
        <taxon>Metazoa</taxon>
        <taxon>Ecdysozoa</taxon>
        <taxon>Arthropoda</taxon>
        <taxon>Hexapoda</taxon>
        <taxon>Insecta</taxon>
        <taxon>Pterygota</taxon>
        <taxon>Neoptera</taxon>
        <taxon>Endopterygota</taxon>
        <taxon>Diptera</taxon>
        <taxon>Nematocera</taxon>
        <taxon>Culicoidea</taxon>
        <taxon>Culicidae</taxon>
        <taxon>Anophelinae</taxon>
        <taxon>Anopheles</taxon>
    </lineage>
</organism>
<evidence type="ECO:0000256" key="1">
    <source>
        <dbReference type="ARBA" id="ARBA00004141"/>
    </source>
</evidence>
<evidence type="ECO:0000256" key="6">
    <source>
        <dbReference type="ARBA" id="ARBA00023180"/>
    </source>
</evidence>
<comment type="function">
    <text evidence="7">Choline transporter.</text>
</comment>
<feature type="transmembrane region" description="Helical" evidence="7">
    <location>
        <begin position="310"/>
        <end position="330"/>
    </location>
</feature>
<protein>
    <recommendedName>
        <fullName evidence="7">Choline transporter-like protein</fullName>
    </recommendedName>
</protein>
<dbReference type="EnsemblMetazoa" id="AEPI004409-RA">
    <property type="protein sequence ID" value="AEPI004409-PA"/>
    <property type="gene ID" value="AEPI004409"/>
</dbReference>
<sequence length="752" mass="85286">EPLKHDPDFKGPLSKRSCTDLPCLFLFVSFLCAWGYIAYYAAQHGDLNRLLVPIDSDGRKCGIDSEVRDEPYLVFFNITECAKIDVPISGCSTTQVSMMFHTKHLPFLTSFFRGEFVVLQVCVSQCPDEDFDFESANCNPSNLKEIRAKLICKQNVKKTDITTCQIMREYIQTERCAKTIQKSSSCKYCFPMANRCVSNIPEAQCSLVPKQFRQQHYASTKIKSPAEQCKEQRELENILEEKIDKLQSFLARYVNNLISVVTKDNSVHQTSQMIVEDILESWRMILVFVALSVVASLILIAMLRWIAKPLVWISIIGVIGALSYGVYYSFREYQQIRANPVAAHVNVSPNLSSLINSWFKSDQTWLWILIALSIILIVLLLVVLVLRKRIVIAIALVKEGSKAVSACYSTVFFPLVPWIMQAAVIVFSLLVLLFLASIGTPVYKVNGLNTTVSCVCTNGYMEGDICDPVTFNENCKDSNYGRCLDAACHYQEVETPSIVKLFHALNVLGFFWCICFVSAFSEMVLAFTFASWYWTKHKSRLPFFVLTRGVTRTIFYHLGTLAFGSLIIAICKIIRAFLEYLDQKLKRYDNSVTRAVLCCCRCFFWCLESFLKFLNTNAYIMCAIYGKNFCSSAKDAFSLLTRNVLRVIALDKVTGFLFFLSKLLLASAMAAVTYTYYDSELSKTALNFLFVPAVLVFIGTYIIASIFFSVYSVAVDTLFLCFLEDIERNDGSPERPFFMSKGLQKILGKKQK</sequence>